<accession>A0A8J2W6M2</accession>
<proteinExistence type="predicted"/>
<name>A0A8J2W6M2_9CRUS</name>
<dbReference type="Proteomes" id="UP000789390">
    <property type="component" value="Unassembled WGS sequence"/>
</dbReference>
<feature type="chain" id="PRO_5035324503" evidence="2">
    <location>
        <begin position="23"/>
        <end position="364"/>
    </location>
</feature>
<feature type="compositionally biased region" description="Low complexity" evidence="1">
    <location>
        <begin position="341"/>
        <end position="351"/>
    </location>
</feature>
<evidence type="ECO:0000256" key="1">
    <source>
        <dbReference type="SAM" id="MobiDB-lite"/>
    </source>
</evidence>
<evidence type="ECO:0000313" key="3">
    <source>
        <dbReference type="EMBL" id="CAH0107289.1"/>
    </source>
</evidence>
<dbReference type="AlphaFoldDB" id="A0A8J2W6M2"/>
<evidence type="ECO:0000313" key="4">
    <source>
        <dbReference type="Proteomes" id="UP000789390"/>
    </source>
</evidence>
<feature type="signal peptide" evidence="2">
    <location>
        <begin position="1"/>
        <end position="22"/>
    </location>
</feature>
<feature type="region of interest" description="Disordered" evidence="1">
    <location>
        <begin position="341"/>
        <end position="364"/>
    </location>
</feature>
<comment type="caution">
    <text evidence="3">The sequence shown here is derived from an EMBL/GenBank/DDBJ whole genome shotgun (WGS) entry which is preliminary data.</text>
</comment>
<evidence type="ECO:0000256" key="2">
    <source>
        <dbReference type="SAM" id="SignalP"/>
    </source>
</evidence>
<sequence>MTFIPLFLKSLVLLAILSQSGGKIEPPLLTFGAEKRRTRYYTDRSNRDNKWSVERKPNVQGRWLLVKGGQLINCRLEEVTLEIGCAVCSISSLIGDIPGGTNGSIRHNLVTIIWKESLRELIGCKVRLVEQGIANRYMTNDEGVERIRDVDQKIDFIYNTTNHEERPSINLTEENENVADIIRATIYSAAHTQYSADQTLDGVNAVARELRTLQCNNRELAHKNAITAAQHSGWLAASFLDLPLCSKLIATDFTSCGPQPRSGNYAIDIEGWELTPNNPCYWHKNFLNINGRAHSYKNGSWVIVIPDIIVQGNNLIDDLPYELDKMWTQLTSNISCSSLESHESSSCNRSNTRGCQKRTFDQPG</sequence>
<keyword evidence="4" id="KW-1185">Reference proteome</keyword>
<keyword evidence="2" id="KW-0732">Signal</keyword>
<protein>
    <submittedName>
        <fullName evidence="3">Uncharacterized protein</fullName>
    </submittedName>
</protein>
<dbReference type="OrthoDB" id="10409959at2759"/>
<gene>
    <name evidence="3" type="ORF">DGAL_LOCUS10581</name>
</gene>
<dbReference type="EMBL" id="CAKKLH010000265">
    <property type="protein sequence ID" value="CAH0107289.1"/>
    <property type="molecule type" value="Genomic_DNA"/>
</dbReference>
<reference evidence="3" key="1">
    <citation type="submission" date="2021-11" db="EMBL/GenBank/DDBJ databases">
        <authorList>
            <person name="Schell T."/>
        </authorList>
    </citation>
    <scope>NUCLEOTIDE SEQUENCE</scope>
    <source>
        <strain evidence="3">M5</strain>
    </source>
</reference>
<organism evidence="3 4">
    <name type="scientific">Daphnia galeata</name>
    <dbReference type="NCBI Taxonomy" id="27404"/>
    <lineage>
        <taxon>Eukaryota</taxon>
        <taxon>Metazoa</taxon>
        <taxon>Ecdysozoa</taxon>
        <taxon>Arthropoda</taxon>
        <taxon>Crustacea</taxon>
        <taxon>Branchiopoda</taxon>
        <taxon>Diplostraca</taxon>
        <taxon>Cladocera</taxon>
        <taxon>Anomopoda</taxon>
        <taxon>Daphniidae</taxon>
        <taxon>Daphnia</taxon>
    </lineage>
</organism>